<dbReference type="InterPro" id="IPR001841">
    <property type="entry name" value="Znf_RING"/>
</dbReference>
<dbReference type="CDD" id="cd16454">
    <property type="entry name" value="RING-H2_PA-TM-RING"/>
    <property type="match status" value="1"/>
</dbReference>
<proteinExistence type="predicted"/>
<keyword evidence="5 8" id="KW-0863">Zinc-finger</keyword>
<keyword evidence="7" id="KW-0862">Zinc</keyword>
<evidence type="ECO:0000256" key="2">
    <source>
        <dbReference type="ARBA" id="ARBA00012483"/>
    </source>
</evidence>
<evidence type="ECO:0000256" key="3">
    <source>
        <dbReference type="ARBA" id="ARBA00022679"/>
    </source>
</evidence>
<feature type="region of interest" description="Disordered" evidence="9">
    <location>
        <begin position="65"/>
        <end position="98"/>
    </location>
</feature>
<feature type="compositionally biased region" description="Low complexity" evidence="9">
    <location>
        <begin position="65"/>
        <end position="91"/>
    </location>
</feature>
<dbReference type="Pfam" id="PF13639">
    <property type="entry name" value="zf-RING_2"/>
    <property type="match status" value="1"/>
</dbReference>
<dbReference type="WBParaSite" id="Csp11.Scaffold627.g6910.t1">
    <property type="protein sequence ID" value="Csp11.Scaffold627.g6910.t1"/>
    <property type="gene ID" value="Csp11.Scaffold627.g6910"/>
</dbReference>
<organism evidence="11 12">
    <name type="scientific">Caenorhabditis tropicalis</name>
    <dbReference type="NCBI Taxonomy" id="1561998"/>
    <lineage>
        <taxon>Eukaryota</taxon>
        <taxon>Metazoa</taxon>
        <taxon>Ecdysozoa</taxon>
        <taxon>Nematoda</taxon>
        <taxon>Chromadorea</taxon>
        <taxon>Rhabditida</taxon>
        <taxon>Rhabditina</taxon>
        <taxon>Rhabditomorpha</taxon>
        <taxon>Rhabditoidea</taxon>
        <taxon>Rhabditidae</taxon>
        <taxon>Peloderinae</taxon>
        <taxon>Caenorhabditis</taxon>
    </lineage>
</organism>
<evidence type="ECO:0000256" key="9">
    <source>
        <dbReference type="SAM" id="MobiDB-lite"/>
    </source>
</evidence>
<keyword evidence="6" id="KW-0833">Ubl conjugation pathway</keyword>
<dbReference type="InterPro" id="IPR013083">
    <property type="entry name" value="Znf_RING/FYVE/PHD"/>
</dbReference>
<dbReference type="InterPro" id="IPR045191">
    <property type="entry name" value="MBR1/2-like"/>
</dbReference>
<keyword evidence="3" id="KW-0808">Transferase</keyword>
<evidence type="ECO:0000256" key="4">
    <source>
        <dbReference type="ARBA" id="ARBA00022723"/>
    </source>
</evidence>
<keyword evidence="4" id="KW-0479">Metal-binding</keyword>
<evidence type="ECO:0000256" key="1">
    <source>
        <dbReference type="ARBA" id="ARBA00000900"/>
    </source>
</evidence>
<dbReference type="SMART" id="SM00184">
    <property type="entry name" value="RING"/>
    <property type="match status" value="1"/>
</dbReference>
<dbReference type="SUPFAM" id="SSF57850">
    <property type="entry name" value="RING/U-box"/>
    <property type="match status" value="1"/>
</dbReference>
<dbReference type="eggNOG" id="KOG0800">
    <property type="taxonomic scope" value="Eukaryota"/>
</dbReference>
<dbReference type="GO" id="GO:0061630">
    <property type="term" value="F:ubiquitin protein ligase activity"/>
    <property type="evidence" value="ECO:0007669"/>
    <property type="project" value="UniProtKB-EC"/>
</dbReference>
<dbReference type="EC" id="2.3.2.27" evidence="2"/>
<dbReference type="GO" id="GO:0008270">
    <property type="term" value="F:zinc ion binding"/>
    <property type="evidence" value="ECO:0007669"/>
    <property type="project" value="UniProtKB-KW"/>
</dbReference>
<sequence>MPQYYCHRCLRSFDLDASAEVACTRCHGEFVEQVNRPAMQAAGFQAGFQTLNQLAEMIRNGLAPENRAQQQQAQQEQPQQAGQEADAPRAAAGGGGGAADITLENFINNMFRPEQREDIPNVTISIQMPGGIGVQIQRGNNEGPLIPQFVGNDGDQRADFDNMMQDILAQFQGEGGAIQRGFTEADIREYLPMKKVTQEHIDNGSQCTTCFDTFKLGEEVGALDCSHIFHRPCIEPWLVTKNSCPVCRQKVNMSDWKKRQQRKAQEAVLDDLD</sequence>
<dbReference type="Proteomes" id="UP000095282">
    <property type="component" value="Unplaced"/>
</dbReference>
<accession>A0A1I7TKU8</accession>
<evidence type="ECO:0000256" key="6">
    <source>
        <dbReference type="ARBA" id="ARBA00022786"/>
    </source>
</evidence>
<dbReference type="Gene3D" id="3.30.40.10">
    <property type="entry name" value="Zinc/RING finger domain, C3HC4 (zinc finger)"/>
    <property type="match status" value="1"/>
</dbReference>
<evidence type="ECO:0000256" key="5">
    <source>
        <dbReference type="ARBA" id="ARBA00022771"/>
    </source>
</evidence>
<comment type="catalytic activity">
    <reaction evidence="1">
        <text>S-ubiquitinyl-[E2 ubiquitin-conjugating enzyme]-L-cysteine + [acceptor protein]-L-lysine = [E2 ubiquitin-conjugating enzyme]-L-cysteine + N(6)-ubiquitinyl-[acceptor protein]-L-lysine.</text>
        <dbReference type="EC" id="2.3.2.27"/>
    </reaction>
</comment>
<evidence type="ECO:0000256" key="7">
    <source>
        <dbReference type="ARBA" id="ARBA00022833"/>
    </source>
</evidence>
<evidence type="ECO:0000256" key="8">
    <source>
        <dbReference type="PROSITE-ProRule" id="PRU00175"/>
    </source>
</evidence>
<protein>
    <recommendedName>
        <fullName evidence="2">RING-type E3 ubiquitin transferase</fullName>
        <ecNumber evidence="2">2.3.2.27</ecNumber>
    </recommendedName>
</protein>
<name>A0A1I7TKU8_9PELO</name>
<evidence type="ECO:0000313" key="11">
    <source>
        <dbReference type="Proteomes" id="UP000095282"/>
    </source>
</evidence>
<reference evidence="12" key="1">
    <citation type="submission" date="2016-11" db="UniProtKB">
        <authorList>
            <consortium name="WormBaseParasite"/>
        </authorList>
    </citation>
    <scope>IDENTIFICATION</scope>
</reference>
<keyword evidence="11" id="KW-1185">Reference proteome</keyword>
<dbReference type="PROSITE" id="PS50089">
    <property type="entry name" value="ZF_RING_2"/>
    <property type="match status" value="1"/>
</dbReference>
<dbReference type="PANTHER" id="PTHR22937:SF65">
    <property type="entry name" value="E3 UBIQUITIN-PROTEIN LIGASE ARK2C"/>
    <property type="match status" value="1"/>
</dbReference>
<dbReference type="STRING" id="1561998.A0A1I7TKU8"/>
<dbReference type="PANTHER" id="PTHR22937">
    <property type="entry name" value="E3 UBIQUITIN-PROTEIN LIGASE RNF165"/>
    <property type="match status" value="1"/>
</dbReference>
<feature type="domain" description="RING-type" evidence="10">
    <location>
        <begin position="207"/>
        <end position="248"/>
    </location>
</feature>
<dbReference type="AlphaFoldDB" id="A0A1I7TKU8"/>
<evidence type="ECO:0000313" key="12">
    <source>
        <dbReference type="WBParaSite" id="Csp11.Scaffold627.g6910.t1"/>
    </source>
</evidence>
<evidence type="ECO:0000259" key="10">
    <source>
        <dbReference type="PROSITE" id="PS50089"/>
    </source>
</evidence>